<reference evidence="2 3" key="1">
    <citation type="submission" date="2023-11" db="EMBL/GenBank/DDBJ databases">
        <title>Gilvimarinus fulvus sp. nov., isolated from the surface of Kelp.</title>
        <authorList>
            <person name="Sun Y.Y."/>
            <person name="Gong Y."/>
            <person name="Du Z.J."/>
        </authorList>
    </citation>
    <scope>NUCLEOTIDE SEQUENCE [LARGE SCALE GENOMIC DNA]</scope>
    <source>
        <strain evidence="2 3">SDUM040013</strain>
    </source>
</reference>
<evidence type="ECO:0000313" key="3">
    <source>
        <dbReference type="Proteomes" id="UP001273505"/>
    </source>
</evidence>
<keyword evidence="1" id="KW-0812">Transmembrane</keyword>
<feature type="transmembrane region" description="Helical" evidence="1">
    <location>
        <begin position="29"/>
        <end position="50"/>
    </location>
</feature>
<feature type="transmembrane region" description="Helical" evidence="1">
    <location>
        <begin position="56"/>
        <end position="77"/>
    </location>
</feature>
<keyword evidence="1" id="KW-1133">Transmembrane helix</keyword>
<comment type="caution">
    <text evidence="2">The sequence shown here is derived from an EMBL/GenBank/DDBJ whole genome shotgun (WGS) entry which is preliminary data.</text>
</comment>
<protein>
    <submittedName>
        <fullName evidence="2">DUF3487 family protein</fullName>
    </submittedName>
</protein>
<keyword evidence="3" id="KW-1185">Reference proteome</keyword>
<gene>
    <name evidence="2" type="ORF">SCD92_17750</name>
</gene>
<proteinExistence type="predicted"/>
<name>A0ABU4S3U4_9GAMM</name>
<dbReference type="EMBL" id="JAXAFO010000044">
    <property type="protein sequence ID" value="MDX6851226.1"/>
    <property type="molecule type" value="Genomic_DNA"/>
</dbReference>
<dbReference type="InterPro" id="IPR021877">
    <property type="entry name" value="DUF3487"/>
</dbReference>
<evidence type="ECO:0000256" key="1">
    <source>
        <dbReference type="SAM" id="Phobius"/>
    </source>
</evidence>
<evidence type="ECO:0000313" key="2">
    <source>
        <dbReference type="EMBL" id="MDX6851226.1"/>
    </source>
</evidence>
<dbReference type="Proteomes" id="UP001273505">
    <property type="component" value="Unassembled WGS sequence"/>
</dbReference>
<dbReference type="RefSeq" id="WP_302724161.1">
    <property type="nucleotide sequence ID" value="NZ_JAULRU010000742.1"/>
</dbReference>
<keyword evidence="1" id="KW-0472">Membrane</keyword>
<organism evidence="2 3">
    <name type="scientific">Gilvimarinus gilvus</name>
    <dbReference type="NCBI Taxonomy" id="3058038"/>
    <lineage>
        <taxon>Bacteria</taxon>
        <taxon>Pseudomonadati</taxon>
        <taxon>Pseudomonadota</taxon>
        <taxon>Gammaproteobacteria</taxon>
        <taxon>Cellvibrionales</taxon>
        <taxon>Cellvibrionaceae</taxon>
        <taxon>Gilvimarinus</taxon>
    </lineage>
</organism>
<accession>A0ABU4S3U4</accession>
<sequence length="122" mass="13273">MEHSEIQLADDLTDEPVVFMGCTGSEISVVAVACGAVSLLTAVIVFIVLFGVSSSLAILAGAVILMGGTIALSVFVLRKLMTNKEERGDNYYKEVLQLMLSEWGIGDRIFNKTERFQRGRSL</sequence>
<dbReference type="Pfam" id="PF11990">
    <property type="entry name" value="DUF3487"/>
    <property type="match status" value="1"/>
</dbReference>